<organism evidence="1 2">
    <name type="scientific">Deinococcus terrestris</name>
    <dbReference type="NCBI Taxonomy" id="2651870"/>
    <lineage>
        <taxon>Bacteria</taxon>
        <taxon>Thermotogati</taxon>
        <taxon>Deinococcota</taxon>
        <taxon>Deinococci</taxon>
        <taxon>Deinococcales</taxon>
        <taxon>Deinococcaceae</taxon>
        <taxon>Deinococcus</taxon>
    </lineage>
</organism>
<protein>
    <recommendedName>
        <fullName evidence="3">2'-5' RNA ligase family protein</fullName>
    </recommendedName>
</protein>
<dbReference type="Proteomes" id="UP000484842">
    <property type="component" value="Unassembled WGS sequence"/>
</dbReference>
<gene>
    <name evidence="1" type="ORF">F8S09_08010</name>
</gene>
<dbReference type="Gene3D" id="3.90.1140.10">
    <property type="entry name" value="Cyclic phosphodiesterase"/>
    <property type="match status" value="1"/>
</dbReference>
<dbReference type="EMBL" id="WBSL01000002">
    <property type="protein sequence ID" value="MPY66638.1"/>
    <property type="molecule type" value="Genomic_DNA"/>
</dbReference>
<dbReference type="RefSeq" id="WP_152870887.1">
    <property type="nucleotide sequence ID" value="NZ_WBSL01000002.1"/>
</dbReference>
<evidence type="ECO:0000313" key="2">
    <source>
        <dbReference type="Proteomes" id="UP000484842"/>
    </source>
</evidence>
<accession>A0A7X1NVM2</accession>
<keyword evidence="2" id="KW-1185">Reference proteome</keyword>
<dbReference type="AlphaFoldDB" id="A0A7X1NVM2"/>
<reference evidence="1 2" key="1">
    <citation type="submission" date="2019-10" db="EMBL/GenBank/DDBJ databases">
        <title>Deinococcus sp. isolated from soil.</title>
        <authorList>
            <person name="Li Y."/>
            <person name="Wang J."/>
        </authorList>
    </citation>
    <scope>NUCLEOTIDE SEQUENCE [LARGE SCALE GENOMIC DNA]</scope>
    <source>
        <strain evidence="1 2">SDU3-2</strain>
    </source>
</reference>
<name>A0A7X1NVM2_9DEIO</name>
<comment type="caution">
    <text evidence="1">The sequence shown here is derived from an EMBL/GenBank/DDBJ whole genome shotgun (WGS) entry which is preliminary data.</text>
</comment>
<proteinExistence type="predicted"/>
<evidence type="ECO:0000313" key="1">
    <source>
        <dbReference type="EMBL" id="MPY66638.1"/>
    </source>
</evidence>
<sequence length="228" mass="24970">MTDLRSGTRFAVYLCPPSGHPYYEAGSDLLGYDVRAGRARPLPDFLRAEDQADAGPYGLHLTVVEGFFTDPALWPDIEAEVRACVACLSPGAVLTLTGGRVEVWDGGETWVHRLDANAPLLVLHTLLLARLSRFVTASPFEGKVTPESPAFERARMALLHTPRGLDSWQPHFTLVQPYGGGDPAGLRARLGALTAPHQTQTFRSVALFEKREGEERWRVRAEVPLGGD</sequence>
<evidence type="ECO:0008006" key="3">
    <source>
        <dbReference type="Google" id="ProtNLM"/>
    </source>
</evidence>